<reference evidence="1 2" key="1">
    <citation type="submission" date="2021-03" db="EMBL/GenBank/DDBJ databases">
        <title>Sequencing the genomes of 1000 actinobacteria strains.</title>
        <authorList>
            <person name="Klenk H.-P."/>
        </authorList>
    </citation>
    <scope>NUCLEOTIDE SEQUENCE [LARGE SCALE GENOMIC DNA]</scope>
    <source>
        <strain evidence="1 2">DSM 44580</strain>
    </source>
</reference>
<evidence type="ECO:0000313" key="1">
    <source>
        <dbReference type="EMBL" id="MBP2473058.1"/>
    </source>
</evidence>
<keyword evidence="2" id="KW-1185">Reference proteome</keyword>
<name>A0ABS5A902_9PSEU</name>
<organism evidence="1 2">
    <name type="scientific">Crossiella equi</name>
    <dbReference type="NCBI Taxonomy" id="130796"/>
    <lineage>
        <taxon>Bacteria</taxon>
        <taxon>Bacillati</taxon>
        <taxon>Actinomycetota</taxon>
        <taxon>Actinomycetes</taxon>
        <taxon>Pseudonocardiales</taxon>
        <taxon>Pseudonocardiaceae</taxon>
        <taxon>Crossiella</taxon>
    </lineage>
</organism>
<protein>
    <submittedName>
        <fullName evidence="1">Uncharacterized protein</fullName>
    </submittedName>
</protein>
<dbReference type="Proteomes" id="UP001519363">
    <property type="component" value="Unassembled WGS sequence"/>
</dbReference>
<proteinExistence type="predicted"/>
<comment type="caution">
    <text evidence="1">The sequence shown here is derived from an EMBL/GenBank/DDBJ whole genome shotgun (WGS) entry which is preliminary data.</text>
</comment>
<dbReference type="EMBL" id="JAGIOO010000001">
    <property type="protein sequence ID" value="MBP2473058.1"/>
    <property type="molecule type" value="Genomic_DNA"/>
</dbReference>
<accession>A0ABS5A902</accession>
<sequence length="60" mass="6399">MFSQVVSQTIGPLLQLPEGHPTGAADHGDALGNEVDGMFDEIRDIDGHASKVERVIVAEQ</sequence>
<gene>
    <name evidence="1" type="ORF">JOF53_001930</name>
</gene>
<evidence type="ECO:0000313" key="2">
    <source>
        <dbReference type="Proteomes" id="UP001519363"/>
    </source>
</evidence>